<dbReference type="Pfam" id="PF04672">
    <property type="entry name" value="Methyltransf_19"/>
    <property type="match status" value="1"/>
</dbReference>
<evidence type="ECO:0008006" key="4">
    <source>
        <dbReference type="Google" id="ProtNLM"/>
    </source>
</evidence>
<reference evidence="2 3" key="1">
    <citation type="submission" date="2017-08" db="EMBL/GenBank/DDBJ databases">
        <title>The complete genome sequence of moderately halophilic actinomycete Actinopolyspora erythraea YIM 90600, the producer of novel erythromycin, novel actinopolysporins A-C and tubercidin.</title>
        <authorList>
            <person name="Yin M."/>
            <person name="Tang S."/>
        </authorList>
    </citation>
    <scope>NUCLEOTIDE SEQUENCE [LARGE SCALE GENOMIC DNA]</scope>
    <source>
        <strain evidence="2 3">YIM 90600</strain>
    </source>
</reference>
<dbReference type="KEGG" id="aey:CDG81_12650"/>
<proteinExistence type="predicted"/>
<evidence type="ECO:0000313" key="2">
    <source>
        <dbReference type="EMBL" id="ASU78995.1"/>
    </source>
</evidence>
<dbReference type="AlphaFoldDB" id="A0A223RSY9"/>
<dbReference type="InterPro" id="IPR029063">
    <property type="entry name" value="SAM-dependent_MTases_sf"/>
</dbReference>
<organism evidence="2 3">
    <name type="scientific">Actinopolyspora erythraea</name>
    <dbReference type="NCBI Taxonomy" id="414996"/>
    <lineage>
        <taxon>Bacteria</taxon>
        <taxon>Bacillati</taxon>
        <taxon>Actinomycetota</taxon>
        <taxon>Actinomycetes</taxon>
        <taxon>Actinopolysporales</taxon>
        <taxon>Actinopolysporaceae</taxon>
        <taxon>Actinopolyspora</taxon>
    </lineage>
</organism>
<dbReference type="Gene3D" id="3.40.50.150">
    <property type="entry name" value="Vaccinia Virus protein VP39"/>
    <property type="match status" value="1"/>
</dbReference>
<dbReference type="EMBL" id="CP022752">
    <property type="protein sequence ID" value="ASU78995.1"/>
    <property type="molecule type" value="Genomic_DNA"/>
</dbReference>
<dbReference type="Proteomes" id="UP000215043">
    <property type="component" value="Chromosome"/>
</dbReference>
<evidence type="ECO:0000256" key="1">
    <source>
        <dbReference type="SAM" id="MobiDB-lite"/>
    </source>
</evidence>
<name>A0A223RSY9_9ACTN</name>
<protein>
    <recommendedName>
        <fullName evidence="4">S-adenosyl methyltransferase</fullName>
    </recommendedName>
</protein>
<evidence type="ECO:0000313" key="3">
    <source>
        <dbReference type="Proteomes" id="UP000215043"/>
    </source>
</evidence>
<dbReference type="InterPro" id="IPR006764">
    <property type="entry name" value="SAM_dep_MeTrfase_SAV2177_type"/>
</dbReference>
<dbReference type="OrthoDB" id="4528398at2"/>
<feature type="region of interest" description="Disordered" evidence="1">
    <location>
        <begin position="1"/>
        <end position="71"/>
    </location>
</feature>
<accession>A0A223RSY9</accession>
<gene>
    <name evidence="2" type="ORF">CDG81_12650</name>
</gene>
<dbReference type="SUPFAM" id="SSF53335">
    <property type="entry name" value="S-adenosyl-L-methionine-dependent methyltransferases"/>
    <property type="match status" value="1"/>
</dbReference>
<sequence>MSGSARARTIAALKPHPSHRVRTGDRHSAATRRSGKIAHCGQYGSGTRSSHPRREPPLETGTGQQPPRVDERTPNIARMYDYFLGGSAHFHTDRVAAEEFLRVYPGNTLWAQHNRSFLGRAVRELCELGIDQFLDLGSGIPTVGNVHEIAHRKNPGARVAYVDIEPVAVSHAEHMLRDTELATITRADIRLPEQVLNAPGVAGLLDFTRPVAVLAVAILDIISVRDPRGMLATYREACAPGSALVITNGAQLTMTDAERAGIDQVMSGTTTPHVTFRDPEEIRELFAGYTLLEPGVVPSAAWRPAEPVTDEAARHSNGYAAVGIRSN</sequence>